<dbReference type="RefSeq" id="XP_001011350.3">
    <property type="nucleotide sequence ID" value="XM_001011350.4"/>
</dbReference>
<feature type="binding site" evidence="8">
    <location>
        <position position="252"/>
    </location>
    <ligand>
        <name>S-adenosyl-L-methionine</name>
        <dbReference type="ChEBI" id="CHEBI:59789"/>
    </ligand>
</feature>
<organism evidence="11 12">
    <name type="scientific">Tetrahymena thermophila (strain SB210)</name>
    <dbReference type="NCBI Taxonomy" id="312017"/>
    <lineage>
        <taxon>Eukaryota</taxon>
        <taxon>Sar</taxon>
        <taxon>Alveolata</taxon>
        <taxon>Ciliophora</taxon>
        <taxon>Intramacronucleata</taxon>
        <taxon>Oligohymenophorea</taxon>
        <taxon>Hymenostomatida</taxon>
        <taxon>Tetrahymenina</taxon>
        <taxon>Tetrahymenidae</taxon>
        <taxon>Tetrahymena</taxon>
    </lineage>
</organism>
<dbReference type="SMR" id="Q231D4"/>
<feature type="compositionally biased region" description="Polar residues" evidence="9">
    <location>
        <begin position="131"/>
        <end position="140"/>
    </location>
</feature>
<dbReference type="Gene3D" id="3.40.50.150">
    <property type="entry name" value="Vaccinia Virus protein VP39"/>
    <property type="match status" value="1"/>
</dbReference>
<feature type="binding site" evidence="8">
    <location>
        <position position="274"/>
    </location>
    <ligand>
        <name>S-adenosyl-L-methionine</name>
        <dbReference type="ChEBI" id="CHEBI:59789"/>
    </ligand>
</feature>
<name>Q231D4_TETTS</name>
<sequence>MSEDESDGLNFDEDENSPKFKPQASIEQDDKPEFLSQPSDSESNQNIKSNNQKVNKQQKSASKANKFSDDDDAELSDIFDSDDDDDSNKKPQKQKQIHKDKQNDVKKIQERKTMQQVRERHDNSGEKKRSTMQQRNQNSATKKQQKTSSNNSNYQSNKKSEGPSSAPQNVVIDKVTNQRVTEQQKTIQSGYEKKEALTVLTRSVLETAELRNFHNWIKSVIIKKYSDDMKQIIKKKEDLRTETGQLFVMEIACGQGGDLKKWLHADIGLYVGVDISFNSLKEASRRTKDIMEKLPPHWNYKKFKYGFYQKDGSASTDEFWKHIHDKDKDQDKSKRFFFDIVSCQMAMHYMFGSEQHARNFFSNATQRLNDQGYLLVTCSDSNAIVKKMRSRGKLDSTNNKYTFGNKYFSMAFENLNFPVGKPYGLKYEFYLQDAVGEKDEATGQIKYTPEYLVELNNLNKLAMEYSLVVKENLNFIEFYKNYRNKYGYLFKSMGLDKFTNDHPSIDPELWEISHCYRVIVFQKVDLANRDNKKYQFIRNPNIKQLAQDPIPINYVPSAPEKRPFKH</sequence>
<feature type="compositionally biased region" description="Acidic residues" evidence="9">
    <location>
        <begin position="69"/>
        <end position="86"/>
    </location>
</feature>
<keyword evidence="12" id="KW-1185">Reference proteome</keyword>
<keyword evidence="4" id="KW-0949">S-adenosyl-L-methionine</keyword>
<keyword evidence="3" id="KW-0808">Transferase</keyword>
<evidence type="ECO:0000256" key="7">
    <source>
        <dbReference type="ARBA" id="ARBA00044712"/>
    </source>
</evidence>
<dbReference type="AlphaFoldDB" id="Q231D4"/>
<dbReference type="GO" id="GO:0003723">
    <property type="term" value="F:RNA binding"/>
    <property type="evidence" value="ECO:0007669"/>
    <property type="project" value="UniProtKB-KW"/>
</dbReference>
<feature type="domain" description="MRNA cap 0 methyltransferase" evidence="10">
    <location>
        <begin position="205"/>
        <end position="524"/>
    </location>
</feature>
<feature type="binding site" evidence="8">
    <location>
        <position position="218"/>
    </location>
    <ligand>
        <name>S-adenosyl-L-methionine</name>
        <dbReference type="ChEBI" id="CHEBI:59789"/>
    </ligand>
</feature>
<dbReference type="Pfam" id="PF03291">
    <property type="entry name" value="mRNA_G-N7_MeTrfase"/>
    <property type="match status" value="1"/>
</dbReference>
<evidence type="ECO:0000313" key="12">
    <source>
        <dbReference type="Proteomes" id="UP000009168"/>
    </source>
</evidence>
<dbReference type="GO" id="GO:0005634">
    <property type="term" value="C:nucleus"/>
    <property type="evidence" value="ECO:0007669"/>
    <property type="project" value="UniProtKB-SubCell"/>
</dbReference>
<evidence type="ECO:0000313" key="11">
    <source>
        <dbReference type="EMBL" id="EAR91105.3"/>
    </source>
</evidence>
<evidence type="ECO:0000259" key="10">
    <source>
        <dbReference type="PROSITE" id="PS51562"/>
    </source>
</evidence>
<dbReference type="GeneID" id="7847005"/>
<dbReference type="STRING" id="312017.Q231D4"/>
<protein>
    <recommendedName>
        <fullName evidence="1">mRNA (guanine-N(7))-methyltransferase</fullName>
        <ecNumber evidence="1">2.1.1.56</ecNumber>
    </recommendedName>
</protein>
<dbReference type="SUPFAM" id="SSF53335">
    <property type="entry name" value="S-adenosyl-L-methionine-dependent methyltransferases"/>
    <property type="match status" value="1"/>
</dbReference>
<feature type="compositionally biased region" description="Low complexity" evidence="9">
    <location>
        <begin position="41"/>
        <end position="63"/>
    </location>
</feature>
<dbReference type="InterPro" id="IPR039753">
    <property type="entry name" value="RG7MT1"/>
</dbReference>
<evidence type="ECO:0000256" key="8">
    <source>
        <dbReference type="PIRSR" id="PIRSR028762-1"/>
    </source>
</evidence>
<feature type="compositionally biased region" description="Acidic residues" evidence="9">
    <location>
        <begin position="1"/>
        <end position="15"/>
    </location>
</feature>
<feature type="binding site" evidence="8">
    <location>
        <position position="344"/>
    </location>
    <ligand>
        <name>S-adenosyl-L-methionine</name>
        <dbReference type="ChEBI" id="CHEBI:59789"/>
    </ligand>
</feature>
<dbReference type="PROSITE" id="PS51562">
    <property type="entry name" value="RNA_CAP0_MT"/>
    <property type="match status" value="1"/>
</dbReference>
<dbReference type="PANTHER" id="PTHR12189">
    <property type="entry name" value="MRNA GUANINE-7- METHYLTRANSFERASE"/>
    <property type="match status" value="1"/>
</dbReference>
<feature type="compositionally biased region" description="Basic and acidic residues" evidence="9">
    <location>
        <begin position="97"/>
        <end position="129"/>
    </location>
</feature>
<dbReference type="PANTHER" id="PTHR12189:SF2">
    <property type="entry name" value="MRNA CAP GUANINE-N7 METHYLTRANSFERASE"/>
    <property type="match status" value="1"/>
</dbReference>
<dbReference type="OMA" id="ENEERHN"/>
<evidence type="ECO:0000256" key="3">
    <source>
        <dbReference type="ARBA" id="ARBA00022679"/>
    </source>
</evidence>
<evidence type="ECO:0000256" key="5">
    <source>
        <dbReference type="ARBA" id="ARBA00022884"/>
    </source>
</evidence>
<feature type="region of interest" description="Disordered" evidence="9">
    <location>
        <begin position="1"/>
        <end position="177"/>
    </location>
</feature>
<dbReference type="eggNOG" id="KOG1975">
    <property type="taxonomic scope" value="Eukaryota"/>
</dbReference>
<keyword evidence="5" id="KW-0694">RNA-binding</keyword>
<dbReference type="HOGENOM" id="CLU_481935_0_0_1"/>
<keyword evidence="2" id="KW-0489">Methyltransferase</keyword>
<gene>
    <name evidence="11" type="ORF">TTHERM_00431250</name>
</gene>
<dbReference type="EC" id="2.1.1.56" evidence="1"/>
<evidence type="ECO:0000256" key="4">
    <source>
        <dbReference type="ARBA" id="ARBA00022691"/>
    </source>
</evidence>
<evidence type="ECO:0000256" key="6">
    <source>
        <dbReference type="ARBA" id="ARBA00023042"/>
    </source>
</evidence>
<dbReference type="OrthoDB" id="10248867at2759"/>
<keyword evidence="6" id="KW-0506">mRNA capping</keyword>
<proteinExistence type="predicted"/>
<evidence type="ECO:0000256" key="2">
    <source>
        <dbReference type="ARBA" id="ARBA00022603"/>
    </source>
</evidence>
<evidence type="ECO:0000256" key="9">
    <source>
        <dbReference type="SAM" id="MobiDB-lite"/>
    </source>
</evidence>
<evidence type="ECO:0000256" key="1">
    <source>
        <dbReference type="ARBA" id="ARBA00011926"/>
    </source>
</evidence>
<keyword evidence="6" id="KW-0507">mRNA processing</keyword>
<feature type="binding site" evidence="8">
    <location>
        <position position="349"/>
    </location>
    <ligand>
        <name>S-adenosyl-L-methionine</name>
        <dbReference type="ChEBI" id="CHEBI:59789"/>
    </ligand>
</feature>
<feature type="compositionally biased region" description="Low complexity" evidence="9">
    <location>
        <begin position="146"/>
        <end position="157"/>
    </location>
</feature>
<dbReference type="InterPro" id="IPR029063">
    <property type="entry name" value="SAM-dependent_MTases_sf"/>
</dbReference>
<dbReference type="InParanoid" id="Q231D4"/>
<dbReference type="Proteomes" id="UP000009168">
    <property type="component" value="Unassembled WGS sequence"/>
</dbReference>
<accession>Q231D4</accession>
<comment type="catalytic activity">
    <reaction evidence="7">
        <text>a 5'-end (5'-triphosphoguanosine)-ribonucleoside in mRNA + S-adenosyl-L-methionine = a 5'-end (N(7)-methyl 5'-triphosphoguanosine)-ribonucleoside in mRNA + S-adenosyl-L-homocysteine</text>
        <dbReference type="Rhea" id="RHEA:67008"/>
        <dbReference type="Rhea" id="RHEA-COMP:17166"/>
        <dbReference type="Rhea" id="RHEA-COMP:17167"/>
        <dbReference type="ChEBI" id="CHEBI:57856"/>
        <dbReference type="ChEBI" id="CHEBI:59789"/>
        <dbReference type="ChEBI" id="CHEBI:156461"/>
        <dbReference type="ChEBI" id="CHEBI:167617"/>
        <dbReference type="EC" id="2.1.1.56"/>
    </reaction>
</comment>
<dbReference type="GO" id="GO:0004482">
    <property type="term" value="F:mRNA 5'-cap (guanine-N7-)-methyltransferase activity"/>
    <property type="evidence" value="ECO:0007669"/>
    <property type="project" value="UniProtKB-EC"/>
</dbReference>
<dbReference type="KEGG" id="tet:TTHERM_00431250"/>
<dbReference type="InterPro" id="IPR004971">
    <property type="entry name" value="mRNA_G-N7_MeTrfase_dom"/>
</dbReference>
<reference evidence="12" key="1">
    <citation type="journal article" date="2006" name="PLoS Biol.">
        <title>Macronuclear genome sequence of the ciliate Tetrahymena thermophila, a model eukaryote.</title>
        <authorList>
            <person name="Eisen J.A."/>
            <person name="Coyne R.S."/>
            <person name="Wu M."/>
            <person name="Wu D."/>
            <person name="Thiagarajan M."/>
            <person name="Wortman J.R."/>
            <person name="Badger J.H."/>
            <person name="Ren Q."/>
            <person name="Amedeo P."/>
            <person name="Jones K.M."/>
            <person name="Tallon L.J."/>
            <person name="Delcher A.L."/>
            <person name="Salzberg S.L."/>
            <person name="Silva J.C."/>
            <person name="Haas B.J."/>
            <person name="Majoros W.H."/>
            <person name="Farzad M."/>
            <person name="Carlton J.M."/>
            <person name="Smith R.K. Jr."/>
            <person name="Garg J."/>
            <person name="Pearlman R.E."/>
            <person name="Karrer K.M."/>
            <person name="Sun L."/>
            <person name="Manning G."/>
            <person name="Elde N.C."/>
            <person name="Turkewitz A.P."/>
            <person name="Asai D.J."/>
            <person name="Wilkes D.E."/>
            <person name="Wang Y."/>
            <person name="Cai H."/>
            <person name="Collins K."/>
            <person name="Stewart B.A."/>
            <person name="Lee S.R."/>
            <person name="Wilamowska K."/>
            <person name="Weinberg Z."/>
            <person name="Ruzzo W.L."/>
            <person name="Wloga D."/>
            <person name="Gaertig J."/>
            <person name="Frankel J."/>
            <person name="Tsao C.-C."/>
            <person name="Gorovsky M.A."/>
            <person name="Keeling P.J."/>
            <person name="Waller R.F."/>
            <person name="Patron N.J."/>
            <person name="Cherry J.M."/>
            <person name="Stover N.A."/>
            <person name="Krieger C.J."/>
            <person name="del Toro C."/>
            <person name="Ryder H.F."/>
            <person name="Williamson S.C."/>
            <person name="Barbeau R.A."/>
            <person name="Hamilton E.P."/>
            <person name="Orias E."/>
        </authorList>
    </citation>
    <scope>NUCLEOTIDE SEQUENCE [LARGE SCALE GENOMIC DNA]</scope>
    <source>
        <strain evidence="12">SB210</strain>
    </source>
</reference>
<dbReference type="EMBL" id="GG662532">
    <property type="protein sequence ID" value="EAR91105.3"/>
    <property type="molecule type" value="Genomic_DNA"/>
</dbReference>
<feature type="binding site" evidence="8">
    <location>
        <position position="311"/>
    </location>
    <ligand>
        <name>S-adenosyl-L-methionine</name>
        <dbReference type="ChEBI" id="CHEBI:59789"/>
    </ligand>
</feature>